<dbReference type="eggNOG" id="ENOG502S2UH">
    <property type="taxonomic scope" value="Eukaryota"/>
</dbReference>
<protein>
    <recommendedName>
        <fullName evidence="2">GDS1 winged helix domain-containing protein</fullName>
    </recommendedName>
</protein>
<feature type="region of interest" description="Disordered" evidence="1">
    <location>
        <begin position="294"/>
        <end position="322"/>
    </location>
</feature>
<name>M3D0V4_SPHMS</name>
<evidence type="ECO:0000313" key="3">
    <source>
        <dbReference type="EMBL" id="EMF11123.1"/>
    </source>
</evidence>
<evidence type="ECO:0000313" key="4">
    <source>
        <dbReference type="Proteomes" id="UP000016931"/>
    </source>
</evidence>
<feature type="region of interest" description="Disordered" evidence="1">
    <location>
        <begin position="184"/>
        <end position="281"/>
    </location>
</feature>
<dbReference type="EMBL" id="KB456266">
    <property type="protein sequence ID" value="EMF11123.1"/>
    <property type="molecule type" value="Genomic_DNA"/>
</dbReference>
<proteinExistence type="predicted"/>
<dbReference type="Proteomes" id="UP000016931">
    <property type="component" value="Unassembled WGS sequence"/>
</dbReference>
<evidence type="ECO:0000256" key="1">
    <source>
        <dbReference type="SAM" id="MobiDB-lite"/>
    </source>
</evidence>
<reference evidence="3 4" key="1">
    <citation type="journal article" date="2012" name="PLoS Pathog.">
        <title>Diverse lifestyles and strategies of plant pathogenesis encoded in the genomes of eighteen Dothideomycetes fungi.</title>
        <authorList>
            <person name="Ohm R.A."/>
            <person name="Feau N."/>
            <person name="Henrissat B."/>
            <person name="Schoch C.L."/>
            <person name="Horwitz B.A."/>
            <person name="Barry K.W."/>
            <person name="Condon B.J."/>
            <person name="Copeland A.C."/>
            <person name="Dhillon B."/>
            <person name="Glaser F."/>
            <person name="Hesse C.N."/>
            <person name="Kosti I."/>
            <person name="LaButti K."/>
            <person name="Lindquist E.A."/>
            <person name="Lucas S."/>
            <person name="Salamov A.A."/>
            <person name="Bradshaw R.E."/>
            <person name="Ciuffetti L."/>
            <person name="Hamelin R.C."/>
            <person name="Kema G.H.J."/>
            <person name="Lawrence C."/>
            <person name="Scott J.A."/>
            <person name="Spatafora J.W."/>
            <person name="Turgeon B.G."/>
            <person name="de Wit P.J.G.M."/>
            <person name="Zhong S."/>
            <person name="Goodwin S.B."/>
            <person name="Grigoriev I.V."/>
        </authorList>
    </citation>
    <scope>NUCLEOTIDE SEQUENCE [LARGE SCALE GENOMIC DNA]</scope>
    <source>
        <strain evidence="3 4">SO2202</strain>
    </source>
</reference>
<dbReference type="OrthoDB" id="4150221at2759"/>
<dbReference type="RefSeq" id="XP_016759244.1">
    <property type="nucleotide sequence ID" value="XM_016905981.1"/>
</dbReference>
<keyword evidence="4" id="KW-1185">Reference proteome</keyword>
<feature type="compositionally biased region" description="Basic and acidic residues" evidence="1">
    <location>
        <begin position="66"/>
        <end position="76"/>
    </location>
</feature>
<feature type="compositionally biased region" description="Polar residues" evidence="1">
    <location>
        <begin position="298"/>
        <end position="312"/>
    </location>
</feature>
<organism evidence="3 4">
    <name type="scientific">Sphaerulina musiva (strain SO2202)</name>
    <name type="common">Poplar stem canker fungus</name>
    <name type="synonym">Septoria musiva</name>
    <dbReference type="NCBI Taxonomy" id="692275"/>
    <lineage>
        <taxon>Eukaryota</taxon>
        <taxon>Fungi</taxon>
        <taxon>Dikarya</taxon>
        <taxon>Ascomycota</taxon>
        <taxon>Pezizomycotina</taxon>
        <taxon>Dothideomycetes</taxon>
        <taxon>Dothideomycetidae</taxon>
        <taxon>Mycosphaerellales</taxon>
        <taxon>Mycosphaerellaceae</taxon>
        <taxon>Sphaerulina</taxon>
    </lineage>
</organism>
<feature type="domain" description="GDS1 winged helix" evidence="2">
    <location>
        <begin position="92"/>
        <end position="186"/>
    </location>
</feature>
<evidence type="ECO:0000259" key="2">
    <source>
        <dbReference type="Pfam" id="PF25318"/>
    </source>
</evidence>
<dbReference type="HOGENOM" id="CLU_036462_0_0_1"/>
<feature type="region of interest" description="Disordered" evidence="1">
    <location>
        <begin position="1"/>
        <end position="96"/>
    </location>
</feature>
<dbReference type="OMA" id="YLNRTWP"/>
<accession>M3D0V4</accession>
<dbReference type="InterPro" id="IPR057511">
    <property type="entry name" value="WH_GDS1"/>
</dbReference>
<feature type="compositionally biased region" description="Low complexity" evidence="1">
    <location>
        <begin position="201"/>
        <end position="211"/>
    </location>
</feature>
<dbReference type="AlphaFoldDB" id="M3D0V4"/>
<feature type="compositionally biased region" description="Basic and acidic residues" evidence="1">
    <location>
        <begin position="213"/>
        <end position="222"/>
    </location>
</feature>
<dbReference type="STRING" id="692275.M3D0V4"/>
<sequence length="420" mass="46115">MQTRRKSLNLGDLGIVAAKRSRTQAPTPPETVIEGEEPPVKKPKRSHGSTSPTLGLMSPPRTTSIRCKEERPRRATELSPPPSPVTEGSSKIDTEGINDDIVVGTIQQIEKTGNRPHLVKELAAILATKLHCVEKSANPSALISSRLTAYLHRTWPTVSPCPLTKDLSPVHPRRLYFYLTTTPHQPIPDTVEQVPKPNRTISPSISSASAADMEDRFTRERQSLSPEVDLSSPELDEDTGADPRAPGGSYSARSSMSRDRASFAHSRRNASPPLETEERDFKQTASALYEEALKRRNSQQSQQDVNMDSQDASPGAEDMDSVTMSVEEDETEETAAMKNSAFAMELFGASVPSQHGMDLSSPVLGPQNNHALGRHEERMKLDLSGKEHLLALPEAALMWEGLQSPEDIELSELDDMLNAY</sequence>
<dbReference type="Pfam" id="PF25318">
    <property type="entry name" value="WHD_GDS1"/>
    <property type="match status" value="1"/>
</dbReference>
<dbReference type="GeneID" id="27903118"/>
<gene>
    <name evidence="3" type="ORF">SEPMUDRAFT_150141</name>
</gene>